<feature type="domain" description="Ribbon-helix-helix protein CopG" evidence="1">
    <location>
        <begin position="2"/>
        <end position="42"/>
    </location>
</feature>
<name>F2NEX2_DESAR</name>
<keyword evidence="2" id="KW-0238">DNA-binding</keyword>
<dbReference type="InterPro" id="IPR013321">
    <property type="entry name" value="Arc_rbn_hlx_hlx"/>
</dbReference>
<dbReference type="GO" id="GO:0006355">
    <property type="term" value="P:regulation of DNA-templated transcription"/>
    <property type="evidence" value="ECO:0007669"/>
    <property type="project" value="InterPro"/>
</dbReference>
<keyword evidence="3" id="KW-1185">Reference proteome</keyword>
<organism evidence="2 3">
    <name type="scientific">Desulfobacca acetoxidans (strain ATCC 700848 / DSM 11109 / ASRB2)</name>
    <dbReference type="NCBI Taxonomy" id="880072"/>
    <lineage>
        <taxon>Bacteria</taxon>
        <taxon>Pseudomonadati</taxon>
        <taxon>Thermodesulfobacteriota</taxon>
        <taxon>Desulfobaccia</taxon>
        <taxon>Desulfobaccales</taxon>
        <taxon>Desulfobaccaceae</taxon>
        <taxon>Desulfobacca</taxon>
    </lineage>
</organism>
<dbReference type="OrthoDB" id="5522614at2"/>
<evidence type="ECO:0000259" key="1">
    <source>
        <dbReference type="Pfam" id="PF01402"/>
    </source>
</evidence>
<dbReference type="RefSeq" id="WP_013705425.1">
    <property type="nucleotide sequence ID" value="NC_015388.1"/>
</dbReference>
<dbReference type="Proteomes" id="UP000000483">
    <property type="component" value="Chromosome"/>
</dbReference>
<reference evidence="2 3" key="1">
    <citation type="journal article" date="2011" name="Stand. Genomic Sci.">
        <title>Complete genome sequence of the acetate-degrading sulfate reducer Desulfobacca acetoxidans type strain (ASRB2).</title>
        <authorList>
            <person name="Goker M."/>
            <person name="Teshima H."/>
            <person name="Lapidus A."/>
            <person name="Nolan M."/>
            <person name="Lucas S."/>
            <person name="Hammon N."/>
            <person name="Deshpande S."/>
            <person name="Cheng J.F."/>
            <person name="Tapia R."/>
            <person name="Han C."/>
            <person name="Goodwin L."/>
            <person name="Pitluck S."/>
            <person name="Huntemann M."/>
            <person name="Liolios K."/>
            <person name="Ivanova N."/>
            <person name="Pagani I."/>
            <person name="Mavromatis K."/>
            <person name="Ovchinikova G."/>
            <person name="Pati A."/>
            <person name="Chen A."/>
            <person name="Palaniappan K."/>
            <person name="Land M."/>
            <person name="Hauser L."/>
            <person name="Brambilla E.M."/>
            <person name="Rohde M."/>
            <person name="Spring S."/>
            <person name="Detter J.C."/>
            <person name="Woyke T."/>
            <person name="Bristow J."/>
            <person name="Eisen J.A."/>
            <person name="Markowitz V."/>
            <person name="Hugenholtz P."/>
            <person name="Kyrpides N.C."/>
            <person name="Klenk H.P."/>
        </authorList>
    </citation>
    <scope>NUCLEOTIDE SEQUENCE [LARGE SCALE GENOMIC DNA]</scope>
    <source>
        <strain evidence="3">ATCC 700848 / DSM 11109 / ASRB2</strain>
    </source>
</reference>
<dbReference type="STRING" id="880072.Desac_0425"/>
<dbReference type="AlphaFoldDB" id="F2NEX2"/>
<dbReference type="Gene3D" id="1.10.1220.10">
    <property type="entry name" value="Met repressor-like"/>
    <property type="match status" value="1"/>
</dbReference>
<dbReference type="eggNOG" id="ENOG5033HKS">
    <property type="taxonomic scope" value="Bacteria"/>
</dbReference>
<dbReference type="InterPro" id="IPR010985">
    <property type="entry name" value="Ribbon_hlx_hlx"/>
</dbReference>
<proteinExistence type="predicted"/>
<dbReference type="HOGENOM" id="CLU_2554287_0_0_7"/>
<dbReference type="InterPro" id="IPR002145">
    <property type="entry name" value="CopG"/>
</dbReference>
<dbReference type="EMBL" id="CP002629">
    <property type="protein sequence ID" value="AEB08312.1"/>
    <property type="molecule type" value="Genomic_DNA"/>
</dbReference>
<accession>F2NEX2</accession>
<dbReference type="Pfam" id="PF01402">
    <property type="entry name" value="RHH_1"/>
    <property type="match status" value="1"/>
</dbReference>
<dbReference type="CDD" id="cd21631">
    <property type="entry name" value="RHH_CopG_NikR-like"/>
    <property type="match status" value="1"/>
</dbReference>
<evidence type="ECO:0000313" key="3">
    <source>
        <dbReference type="Proteomes" id="UP000000483"/>
    </source>
</evidence>
<dbReference type="GO" id="GO:0003677">
    <property type="term" value="F:DNA binding"/>
    <property type="evidence" value="ECO:0007669"/>
    <property type="project" value="UniProtKB-KW"/>
</dbReference>
<evidence type="ECO:0000313" key="2">
    <source>
        <dbReference type="EMBL" id="AEB08312.1"/>
    </source>
</evidence>
<reference evidence="3" key="2">
    <citation type="submission" date="2011-03" db="EMBL/GenBank/DDBJ databases">
        <title>The complete genome of Desulfobacca acetoxidans DSM 11109.</title>
        <authorList>
            <consortium name="US DOE Joint Genome Institute (JGI-PGF)"/>
            <person name="Lucas S."/>
            <person name="Copeland A."/>
            <person name="Lapidus A."/>
            <person name="Bruce D."/>
            <person name="Goodwin L."/>
            <person name="Pitluck S."/>
            <person name="Peters L."/>
            <person name="Kyrpides N."/>
            <person name="Mavromatis K."/>
            <person name="Ivanova N."/>
            <person name="Ovchinnikova G."/>
            <person name="Teshima H."/>
            <person name="Detter J.C."/>
            <person name="Han C."/>
            <person name="Land M."/>
            <person name="Hauser L."/>
            <person name="Markowitz V."/>
            <person name="Cheng J.-F."/>
            <person name="Hugenholtz P."/>
            <person name="Woyke T."/>
            <person name="Wu D."/>
            <person name="Spring S."/>
            <person name="Schueler E."/>
            <person name="Brambilla E."/>
            <person name="Klenk H.-P."/>
            <person name="Eisen J.A."/>
        </authorList>
    </citation>
    <scope>NUCLEOTIDE SEQUENCE [LARGE SCALE GENOMIC DNA]</scope>
    <source>
        <strain evidence="3">ATCC 700848 / DSM 11109 / ASRB2</strain>
    </source>
</reference>
<sequence length="81" mass="9297">MVRTQIQLTEEQAAQLKELAHEGNESIAAIIRKALDQYLAKQQPKHRTLYRQAMSVVGKYQAGMHDLSVNHDRYLEEEFGA</sequence>
<gene>
    <name evidence="2" type="ordered locus">Desac_0425</name>
</gene>
<protein>
    <submittedName>
        <fullName evidence="2">CopG-like domain-containing protein DNA-binding protein</fullName>
    </submittedName>
</protein>
<dbReference type="SUPFAM" id="SSF47598">
    <property type="entry name" value="Ribbon-helix-helix"/>
    <property type="match status" value="1"/>
</dbReference>
<dbReference type="KEGG" id="dao:Desac_0425"/>